<feature type="domain" description="CBF1-interacting co-repressor CIR N-terminal" evidence="2">
    <location>
        <begin position="39"/>
        <end position="75"/>
    </location>
</feature>
<feature type="region of interest" description="Disordered" evidence="1">
    <location>
        <begin position="295"/>
        <end position="570"/>
    </location>
</feature>
<feature type="compositionally biased region" description="Basic residues" evidence="1">
    <location>
        <begin position="487"/>
        <end position="500"/>
    </location>
</feature>
<feature type="compositionally biased region" description="Low complexity" evidence="1">
    <location>
        <begin position="134"/>
        <end position="143"/>
    </location>
</feature>
<evidence type="ECO:0000313" key="3">
    <source>
        <dbReference type="EMBL" id="KAL2348746.1"/>
    </source>
</evidence>
<dbReference type="PANTHER" id="PTHR13151:SF2">
    <property type="entry name" value="COREPRESSOR INTERACTING WITH RBPJ 1"/>
    <property type="match status" value="1"/>
</dbReference>
<feature type="compositionally biased region" description="Basic and acidic residues" evidence="1">
    <location>
        <begin position="412"/>
        <end position="423"/>
    </location>
</feature>
<feature type="compositionally biased region" description="Basic and acidic residues" evidence="1">
    <location>
        <begin position="364"/>
        <end position="389"/>
    </location>
</feature>
<feature type="compositionally biased region" description="Basic and acidic residues" evidence="1">
    <location>
        <begin position="456"/>
        <end position="474"/>
    </location>
</feature>
<evidence type="ECO:0000256" key="1">
    <source>
        <dbReference type="SAM" id="MobiDB-lite"/>
    </source>
</evidence>
<evidence type="ECO:0000259" key="2">
    <source>
        <dbReference type="SMART" id="SM01083"/>
    </source>
</evidence>
<protein>
    <recommendedName>
        <fullName evidence="2">CBF1-interacting co-repressor CIR N-terminal domain-containing protein</fullName>
    </recommendedName>
</protein>
<dbReference type="InterPro" id="IPR019339">
    <property type="entry name" value="CIR_N_dom"/>
</dbReference>
<feature type="compositionally biased region" description="Basic residues" evidence="1">
    <location>
        <begin position="441"/>
        <end position="455"/>
    </location>
</feature>
<reference evidence="3 4" key="1">
    <citation type="submission" date="2024-08" db="EMBL/GenBank/DDBJ databases">
        <title>Insights into the chromosomal genome structure of Flemingia macrophylla.</title>
        <authorList>
            <person name="Ding Y."/>
            <person name="Zhao Y."/>
            <person name="Bi W."/>
            <person name="Wu M."/>
            <person name="Zhao G."/>
            <person name="Gong Y."/>
            <person name="Li W."/>
            <person name="Zhang P."/>
        </authorList>
    </citation>
    <scope>NUCLEOTIDE SEQUENCE [LARGE SCALE GENOMIC DNA]</scope>
    <source>
        <strain evidence="3">DYQJB</strain>
        <tissue evidence="3">Leaf</tissue>
    </source>
</reference>
<accession>A0ABD1NKT2</accession>
<dbReference type="Pfam" id="PF10197">
    <property type="entry name" value="Cir_N"/>
    <property type="match status" value="1"/>
</dbReference>
<evidence type="ECO:0000313" key="4">
    <source>
        <dbReference type="Proteomes" id="UP001603857"/>
    </source>
</evidence>
<feature type="region of interest" description="Disordered" evidence="1">
    <location>
        <begin position="113"/>
        <end position="164"/>
    </location>
</feature>
<dbReference type="InterPro" id="IPR040014">
    <property type="entry name" value="CIR1"/>
</dbReference>
<name>A0ABD1NKT2_9FABA</name>
<proteinExistence type="predicted"/>
<feature type="compositionally biased region" description="Basic and acidic residues" evidence="1">
    <location>
        <begin position="541"/>
        <end position="553"/>
    </location>
</feature>
<keyword evidence="4" id="KW-1185">Reference proteome</keyword>
<dbReference type="AlphaFoldDB" id="A0ABD1NKT2"/>
<feature type="compositionally biased region" description="Basic residues" evidence="1">
    <location>
        <begin position="328"/>
        <end position="342"/>
    </location>
</feature>
<feature type="region of interest" description="Disordered" evidence="1">
    <location>
        <begin position="243"/>
        <end position="274"/>
    </location>
</feature>
<feature type="compositionally biased region" description="Polar residues" evidence="1">
    <location>
        <begin position="477"/>
        <end position="486"/>
    </location>
</feature>
<organism evidence="3 4">
    <name type="scientific">Flemingia macrophylla</name>
    <dbReference type="NCBI Taxonomy" id="520843"/>
    <lineage>
        <taxon>Eukaryota</taxon>
        <taxon>Viridiplantae</taxon>
        <taxon>Streptophyta</taxon>
        <taxon>Embryophyta</taxon>
        <taxon>Tracheophyta</taxon>
        <taxon>Spermatophyta</taxon>
        <taxon>Magnoliopsida</taxon>
        <taxon>eudicotyledons</taxon>
        <taxon>Gunneridae</taxon>
        <taxon>Pentapetalae</taxon>
        <taxon>rosids</taxon>
        <taxon>fabids</taxon>
        <taxon>Fabales</taxon>
        <taxon>Fabaceae</taxon>
        <taxon>Papilionoideae</taxon>
        <taxon>50 kb inversion clade</taxon>
        <taxon>NPAAA clade</taxon>
        <taxon>indigoferoid/millettioid clade</taxon>
        <taxon>Phaseoleae</taxon>
        <taxon>Flemingia</taxon>
    </lineage>
</organism>
<feature type="compositionally biased region" description="Basic and acidic residues" evidence="1">
    <location>
        <begin position="145"/>
        <end position="158"/>
    </location>
</feature>
<dbReference type="Proteomes" id="UP001603857">
    <property type="component" value="Unassembled WGS sequence"/>
</dbReference>
<dbReference type="EMBL" id="JBGMDY010000001">
    <property type="protein sequence ID" value="KAL2348746.1"/>
    <property type="molecule type" value="Genomic_DNA"/>
</dbReference>
<feature type="compositionally biased region" description="Basic and acidic residues" evidence="1">
    <location>
        <begin position="561"/>
        <end position="570"/>
    </location>
</feature>
<feature type="compositionally biased region" description="Basic residues" evidence="1">
    <location>
        <begin position="296"/>
        <end position="313"/>
    </location>
</feature>
<feature type="compositionally biased region" description="Basic residues" evidence="1">
    <location>
        <begin position="390"/>
        <end position="404"/>
    </location>
</feature>
<comment type="caution">
    <text evidence="3">The sequence shown here is derived from an EMBL/GenBank/DDBJ whole genome shotgun (WGS) entry which is preliminary data.</text>
</comment>
<sequence>MEGEEGGGIRLSKRIANGEVDYKNKSGTAWSHSYLNQKPWHPLSYPNQRRKWIAEQTHANRQRRADEVSREFAQEQEFFRQTTLISKKEKEKVELMQAVSFMYVRPPGYNAESAKAAEMNDEKKKEDVANNDGPSSSLPQSSSHFNEEKKKPRPKDVFGRPLPTEEEFEVLKNAPRLETGAPARVKPFAVEVRNVKCLRCGNYGHQSGDRECPLKDVIMPNEESRLKRDDPLNAILAHTDPTEPLKWELKQRPGISPPRGGFKPDDPNQQIVSEDIFDEYGGFLGMDNIPELLTHFSKKPKKSKKRKHKRHRQLNSESEVSSDEGDRRSKKKNVKVNKKKQRSSSSETSDSEEGHGRRRHKSSHSSEDSDSYRNDRSRSKKERLVSSKDHSRRGRSKHGRRRHSFSSEGSDPDGHCKSYKNSDKQSYSSEDSDRDDQSRKNIQKHKRKHSRRRHSYSHEGSGHAGDHVDNKGRAELSYSSDNSNHQRQPKVKSSSHKHSSTAHCDIQMHNRNYGFDRYQGSQNSDVDKDDQNRMFKPPKGGSEHYERDRDKEKNKKKHHYSSKDSSADGYLEVKKRYERFCAPDCSDHREKHHKPRKN</sequence>
<dbReference type="PANTHER" id="PTHR13151">
    <property type="entry name" value="CBF1 INTERACTING COREPRESSOR CIR"/>
    <property type="match status" value="1"/>
</dbReference>
<feature type="compositionally biased region" description="Basic and acidic residues" evidence="1">
    <location>
        <begin position="118"/>
        <end position="128"/>
    </location>
</feature>
<gene>
    <name evidence="3" type="ORF">Fmac_002746</name>
</gene>
<dbReference type="SMART" id="SM01083">
    <property type="entry name" value="Cir_N"/>
    <property type="match status" value="1"/>
</dbReference>